<dbReference type="Gene3D" id="1.25.40.10">
    <property type="entry name" value="Tetratricopeptide repeat domain"/>
    <property type="match status" value="1"/>
</dbReference>
<evidence type="ECO:0008006" key="3">
    <source>
        <dbReference type="Google" id="ProtNLM"/>
    </source>
</evidence>
<dbReference type="SUPFAM" id="SSF48452">
    <property type="entry name" value="TPR-like"/>
    <property type="match status" value="1"/>
</dbReference>
<protein>
    <recommendedName>
        <fullName evidence="3">NB-ARC domain-containing protein</fullName>
    </recommendedName>
</protein>
<dbReference type="Gene3D" id="3.40.50.300">
    <property type="entry name" value="P-loop containing nucleotide triphosphate hydrolases"/>
    <property type="match status" value="1"/>
</dbReference>
<name>A0A4Q7KCF7_9PSEU</name>
<dbReference type="InterPro" id="IPR011990">
    <property type="entry name" value="TPR-like_helical_dom_sf"/>
</dbReference>
<proteinExistence type="predicted"/>
<organism evidence="1 2">
    <name type="scientific">Herbihabitans rhizosphaerae</name>
    <dbReference type="NCBI Taxonomy" id="1872711"/>
    <lineage>
        <taxon>Bacteria</taxon>
        <taxon>Bacillati</taxon>
        <taxon>Actinomycetota</taxon>
        <taxon>Actinomycetes</taxon>
        <taxon>Pseudonocardiales</taxon>
        <taxon>Pseudonocardiaceae</taxon>
        <taxon>Herbihabitans</taxon>
    </lineage>
</organism>
<dbReference type="InterPro" id="IPR042197">
    <property type="entry name" value="Apaf_helical"/>
</dbReference>
<comment type="caution">
    <text evidence="1">The sequence shown here is derived from an EMBL/GenBank/DDBJ whole genome shotgun (WGS) entry which is preliminary data.</text>
</comment>
<accession>A0A4Q7KCF7</accession>
<dbReference type="AlphaFoldDB" id="A0A4Q7KCF7"/>
<dbReference type="SUPFAM" id="SSF52540">
    <property type="entry name" value="P-loop containing nucleoside triphosphate hydrolases"/>
    <property type="match status" value="1"/>
</dbReference>
<evidence type="ECO:0000313" key="2">
    <source>
        <dbReference type="Proteomes" id="UP000294257"/>
    </source>
</evidence>
<reference evidence="1 2" key="1">
    <citation type="submission" date="2019-02" db="EMBL/GenBank/DDBJ databases">
        <title>Genomic Encyclopedia of Type Strains, Phase IV (KMG-IV): sequencing the most valuable type-strain genomes for metagenomic binning, comparative biology and taxonomic classification.</title>
        <authorList>
            <person name="Goeker M."/>
        </authorList>
    </citation>
    <scope>NUCLEOTIDE SEQUENCE [LARGE SCALE GENOMIC DNA]</scope>
    <source>
        <strain evidence="1 2">DSM 101727</strain>
    </source>
</reference>
<dbReference type="OrthoDB" id="4522742at2"/>
<dbReference type="Gene3D" id="1.10.8.430">
    <property type="entry name" value="Helical domain of apoptotic protease-activating factors"/>
    <property type="match status" value="1"/>
</dbReference>
<evidence type="ECO:0000313" key="1">
    <source>
        <dbReference type="EMBL" id="RZS31149.1"/>
    </source>
</evidence>
<gene>
    <name evidence="1" type="ORF">EV193_11528</name>
</gene>
<dbReference type="InterPro" id="IPR027417">
    <property type="entry name" value="P-loop_NTPase"/>
</dbReference>
<dbReference type="RefSeq" id="WP_130348299.1">
    <property type="nucleotide sequence ID" value="NZ_SGWQ01000015.1"/>
</dbReference>
<keyword evidence="2" id="KW-1185">Reference proteome</keyword>
<dbReference type="EMBL" id="SGWQ01000015">
    <property type="protein sequence ID" value="RZS31149.1"/>
    <property type="molecule type" value="Genomic_DNA"/>
</dbReference>
<sequence length="697" mass="74920">MNDDQPGVHNELSGSAENALLARDIHGGVHNHIYGRRRAEPARMMPSVTPYFVNQLRVLGQADAAFDIHGLRTLVFCGLPGSGRKEAARQWGGRRCESFPDGQFHVDLSVGAEGREATALREFLIAAGLDPSEIPGNEEGRAACFRSWSTDKKVLVSVDNALTPRQVRMLSPGPGESVMLVTAAGRMPGLGERDSVEYIELTPLEDEAAVELLARLIRRERVDREPEAARALTAACEGLPIALCVVGALLAGRPNRKLARQVAELADERRRLMALSRYDDLSVTAVFNTAYERLSPATRGLYRVLGLHPGAGSVSAEVLEMVLGGEVDGLIDELVRAGLVRETEDERVVMHGMTRLHARGVAPGEDSEVVLDRMLGYYLRTTIAAGHAAMPGRIWLRRFAPDGFADGAPEEPMSWLEAERVNTRAVVDALADRGRWLDVCLMAVALWPLHEHGKYVEDQVSVNAAALAAADELARSDLASLAGQQQAFGWLHEGKPEAALAASERAVDAAAGQIELEASASEVAGLAALALGRRDSAAHWLRRSLELAEVIGDPRRSALIRLHLGKAVDPEQAHASLTAALDGFLELSPPEPVNVAKARLWLGRVATGLGWFAQAGDELNTALQLMRDHDRTYDRALCLEALGALANAQGDSRLASRRYQEALAVTEACGFRPDTDRIKAALASLDGGGVPAPADGG</sequence>
<dbReference type="Proteomes" id="UP000294257">
    <property type="component" value="Unassembled WGS sequence"/>
</dbReference>